<reference evidence="2 3" key="1">
    <citation type="journal article" date="2019" name="Nat. Commun.">
        <title>Gram positive-like bacteriocins with broad spectrum anti-Bacteroidales activity encoded on mobile elements of the human gut microbiota.</title>
        <authorList>
            <person name="Bechon N."/>
            <person name="Coyne M.J.Jr."/>
            <person name="Laclare-Mceneany V."/>
            <person name="Chatzidaki-Livanis M."/>
            <person name="Ghigo J.-M."/>
            <person name="Comstock L.E."/>
        </authorList>
    </citation>
    <scope>NUCLEOTIDE SEQUENCE [LARGE SCALE GENOMIC DNA]</scope>
    <source>
        <strain evidence="2 3">CL01T12C17</strain>
    </source>
</reference>
<accession>A0A662ZV90</accession>
<sequence>MRGVKKGDDQNAADIIDHSESGQKDFQAQRNPLAEQAEHSQRKGDIRSHRYGQTTLGRSSRRHEIIDQHRNQHTAARRHDGQKRLPETGQLAHQYLTLYLQPHTEEKDSHQSIVDKSHQGHVMPVMTEEIKFSYLKMHLVIPKGGINIPPRRIGQEHSQQDYPHQQHPSINMIVRRPLEGKVQVQNFQFFHIN</sequence>
<name>A0A662ZV90_PHOVU</name>
<comment type="caution">
    <text evidence="2">The sequence shown here is derived from an EMBL/GenBank/DDBJ whole genome shotgun (WGS) entry which is preliminary data.</text>
</comment>
<proteinExistence type="predicted"/>
<organism evidence="2 3">
    <name type="scientific">Phocaeicola vulgatus</name>
    <name type="common">Bacteroides vulgatus</name>
    <dbReference type="NCBI Taxonomy" id="821"/>
    <lineage>
        <taxon>Bacteria</taxon>
        <taxon>Pseudomonadati</taxon>
        <taxon>Bacteroidota</taxon>
        <taxon>Bacteroidia</taxon>
        <taxon>Bacteroidales</taxon>
        <taxon>Bacteroidaceae</taxon>
        <taxon>Phocaeicola</taxon>
    </lineage>
</organism>
<evidence type="ECO:0000313" key="3">
    <source>
        <dbReference type="Proteomes" id="UP000408523"/>
    </source>
</evidence>
<feature type="region of interest" description="Disordered" evidence="1">
    <location>
        <begin position="1"/>
        <end position="64"/>
    </location>
</feature>
<evidence type="ECO:0000313" key="2">
    <source>
        <dbReference type="EMBL" id="TSE46510.1"/>
    </source>
</evidence>
<feature type="compositionally biased region" description="Basic and acidic residues" evidence="1">
    <location>
        <begin position="36"/>
        <end position="48"/>
    </location>
</feature>
<dbReference type="EMBL" id="RWHZ01000118">
    <property type="protein sequence ID" value="TSE46510.1"/>
    <property type="molecule type" value="Genomic_DNA"/>
</dbReference>
<feature type="compositionally biased region" description="Basic and acidic residues" evidence="1">
    <location>
        <begin position="1"/>
        <end position="23"/>
    </location>
</feature>
<protein>
    <submittedName>
        <fullName evidence="2">Uncharacterized protein</fullName>
    </submittedName>
</protein>
<dbReference type="Proteomes" id="UP000408523">
    <property type="component" value="Unassembled WGS sequence"/>
</dbReference>
<dbReference type="AlphaFoldDB" id="A0A662ZV90"/>
<evidence type="ECO:0000256" key="1">
    <source>
        <dbReference type="SAM" id="MobiDB-lite"/>
    </source>
</evidence>
<gene>
    <name evidence="2" type="ORF">EH214_04286</name>
</gene>